<evidence type="ECO:0000313" key="2">
    <source>
        <dbReference type="EMBL" id="GHA48601.1"/>
    </source>
</evidence>
<proteinExistence type="predicted"/>
<evidence type="ECO:0000256" key="1">
    <source>
        <dbReference type="SAM" id="Phobius"/>
    </source>
</evidence>
<dbReference type="Gene3D" id="2.60.450.10">
    <property type="entry name" value="Lipopolysaccharide (LPS) transport protein A like domain"/>
    <property type="match status" value="1"/>
</dbReference>
<sequence length="209" mass="22076">MAQKDTYSKFVALAKFVLPVVAIGLFGSIFLFTKSDAIREGLIFTNAEMAELATGQKITKPHFAGVTQSGEAFTVSAKEALPDAPNPDRIDLLFPNAEINTKKGLNIVSKATDGVINIKNKSATLTGDVSMDTSNGYSARTQHLVFDFKTGNAESPNKVIAQGPIGSIEAGSLQAIQNLDIAPQGGQAVLLFKGGVKLIYTPTDTNSAE</sequence>
<gene>
    <name evidence="2" type="ORF">GCM10008927_12130</name>
</gene>
<protein>
    <recommendedName>
        <fullName evidence="4">Lipopolysaccharide export system protein LptC</fullName>
    </recommendedName>
</protein>
<dbReference type="RefSeq" id="WP_189639699.1">
    <property type="nucleotide sequence ID" value="NZ_BMZF01000002.1"/>
</dbReference>
<dbReference type="Proteomes" id="UP000634455">
    <property type="component" value="Unassembled WGS sequence"/>
</dbReference>
<evidence type="ECO:0008006" key="4">
    <source>
        <dbReference type="Google" id="ProtNLM"/>
    </source>
</evidence>
<comment type="caution">
    <text evidence="2">The sequence shown here is derived from an EMBL/GenBank/DDBJ whole genome shotgun (WGS) entry which is preliminary data.</text>
</comment>
<keyword evidence="1" id="KW-1133">Transmembrane helix</keyword>
<keyword evidence="3" id="KW-1185">Reference proteome</keyword>
<keyword evidence="1" id="KW-0812">Transmembrane</keyword>
<accession>A0ABQ3CXH5</accession>
<keyword evidence="1" id="KW-0472">Membrane</keyword>
<reference evidence="3" key="1">
    <citation type="journal article" date="2019" name="Int. J. Syst. Evol. Microbiol.">
        <title>The Global Catalogue of Microorganisms (GCM) 10K type strain sequencing project: providing services to taxonomists for standard genome sequencing and annotation.</title>
        <authorList>
            <consortium name="The Broad Institute Genomics Platform"/>
            <consortium name="The Broad Institute Genome Sequencing Center for Infectious Disease"/>
            <person name="Wu L."/>
            <person name="Ma J."/>
        </authorList>
    </citation>
    <scope>NUCLEOTIDE SEQUENCE [LARGE SCALE GENOMIC DNA]</scope>
    <source>
        <strain evidence="3">KCTC 32465</strain>
    </source>
</reference>
<evidence type="ECO:0000313" key="3">
    <source>
        <dbReference type="Proteomes" id="UP000634455"/>
    </source>
</evidence>
<organism evidence="2 3">
    <name type="scientific">Paramylibacter ulvae</name>
    <dbReference type="NCBI Taxonomy" id="1651968"/>
    <lineage>
        <taxon>Bacteria</taxon>
        <taxon>Pseudomonadati</taxon>
        <taxon>Pseudomonadota</taxon>
        <taxon>Alphaproteobacteria</taxon>
        <taxon>Rhodobacterales</taxon>
        <taxon>Paracoccaceae</taxon>
        <taxon>Paramylibacter</taxon>
    </lineage>
</organism>
<name>A0ABQ3CXH5_9RHOB</name>
<feature type="transmembrane region" description="Helical" evidence="1">
    <location>
        <begin position="12"/>
        <end position="32"/>
    </location>
</feature>
<dbReference type="EMBL" id="BMZF01000002">
    <property type="protein sequence ID" value="GHA48601.1"/>
    <property type="molecule type" value="Genomic_DNA"/>
</dbReference>